<dbReference type="GO" id="GO:0003677">
    <property type="term" value="F:DNA binding"/>
    <property type="evidence" value="ECO:0007669"/>
    <property type="project" value="UniProtKB-UniRule"/>
</dbReference>
<name>A0AAP5TA74_9LACO</name>
<keyword evidence="1 2" id="KW-0238">DNA-binding</keyword>
<comment type="caution">
    <text evidence="4">The sequence shown here is derived from an EMBL/GenBank/DDBJ whole genome shotgun (WGS) entry which is preliminary data.</text>
</comment>
<organism evidence="4 5">
    <name type="scientific">Pediococcus parvulus</name>
    <dbReference type="NCBI Taxonomy" id="54062"/>
    <lineage>
        <taxon>Bacteria</taxon>
        <taxon>Bacillati</taxon>
        <taxon>Bacillota</taxon>
        <taxon>Bacilli</taxon>
        <taxon>Lactobacillales</taxon>
        <taxon>Lactobacillaceae</taxon>
        <taxon>Pediococcus</taxon>
    </lineage>
</organism>
<feature type="DNA-binding region" description="H-T-H motif" evidence="2">
    <location>
        <begin position="35"/>
        <end position="54"/>
    </location>
</feature>
<dbReference type="InterPro" id="IPR050109">
    <property type="entry name" value="HTH-type_TetR-like_transc_reg"/>
</dbReference>
<dbReference type="AlphaFoldDB" id="A0AAP5TA74"/>
<dbReference type="InterPro" id="IPR001647">
    <property type="entry name" value="HTH_TetR"/>
</dbReference>
<evidence type="ECO:0000256" key="1">
    <source>
        <dbReference type="ARBA" id="ARBA00023125"/>
    </source>
</evidence>
<accession>A0AAP5TA74</accession>
<dbReference type="SUPFAM" id="SSF48498">
    <property type="entry name" value="Tetracyclin repressor-like, C-terminal domain"/>
    <property type="match status" value="1"/>
</dbReference>
<dbReference type="InterPro" id="IPR036271">
    <property type="entry name" value="Tet_transcr_reg_TetR-rel_C_sf"/>
</dbReference>
<dbReference type="PRINTS" id="PR00455">
    <property type="entry name" value="HTHTETR"/>
</dbReference>
<dbReference type="GeneID" id="93381965"/>
<dbReference type="SUPFAM" id="SSF46689">
    <property type="entry name" value="Homeodomain-like"/>
    <property type="match status" value="1"/>
</dbReference>
<dbReference type="Pfam" id="PF00440">
    <property type="entry name" value="TetR_N"/>
    <property type="match status" value="1"/>
</dbReference>
<proteinExistence type="predicted"/>
<dbReference type="PANTHER" id="PTHR30328:SF54">
    <property type="entry name" value="HTH-TYPE TRANSCRIPTIONAL REPRESSOR SCO4008"/>
    <property type="match status" value="1"/>
</dbReference>
<dbReference type="Gene3D" id="1.10.10.60">
    <property type="entry name" value="Homeodomain-like"/>
    <property type="match status" value="1"/>
</dbReference>
<evidence type="ECO:0000313" key="4">
    <source>
        <dbReference type="EMBL" id="MDV7693945.1"/>
    </source>
</evidence>
<dbReference type="PROSITE" id="PS50977">
    <property type="entry name" value="HTH_TETR_2"/>
    <property type="match status" value="1"/>
</dbReference>
<reference evidence="4" key="1">
    <citation type="submission" date="2019-10" db="EMBL/GenBank/DDBJ databases">
        <title>Malate fermentation in French cider.</title>
        <authorList>
            <person name="Cousin F.J."/>
            <person name="Medina Fernandez S."/>
            <person name="Misery B."/>
            <person name="Laplace J.-M."/>
            <person name="Cretenet M."/>
        </authorList>
    </citation>
    <scope>NUCLEOTIDE SEQUENCE</scope>
    <source>
        <strain evidence="4">UCMA15901</strain>
    </source>
</reference>
<dbReference type="EMBL" id="WERX01000008">
    <property type="protein sequence ID" value="MDV7693945.1"/>
    <property type="molecule type" value="Genomic_DNA"/>
</dbReference>
<dbReference type="GO" id="GO:0006355">
    <property type="term" value="P:regulation of DNA-templated transcription"/>
    <property type="evidence" value="ECO:0007669"/>
    <property type="project" value="UniProtKB-ARBA"/>
</dbReference>
<evidence type="ECO:0000259" key="3">
    <source>
        <dbReference type="PROSITE" id="PS50977"/>
    </source>
</evidence>
<sequence length="216" mass="24595">MTEKKTNIPMDPEKVSRIMATSLTEFAHRGYRGAKTEDIAQKAVVSKGIIFRYYKNKAHLYMATLKFATDRIESVADYSVWHDAQDLDAMIVNATKYKIQLQLQYPEEFKLLLDAYAEASDAPSALKHEIAEFYNNQTSANMANMIDPILNRLPIRNNVSRKTIQGLMLGVLDQVGAETKTLMQKKPDADLTDFDDIIENVRGYIDVLEHGFLKKE</sequence>
<evidence type="ECO:0000256" key="2">
    <source>
        <dbReference type="PROSITE-ProRule" id="PRU00335"/>
    </source>
</evidence>
<dbReference type="RefSeq" id="WP_057784465.1">
    <property type="nucleotide sequence ID" value="NZ_BJWE01000067.1"/>
</dbReference>
<evidence type="ECO:0000313" key="5">
    <source>
        <dbReference type="Proteomes" id="UP001275867"/>
    </source>
</evidence>
<protein>
    <submittedName>
        <fullName evidence="4">TetR family transcriptional regulator</fullName>
    </submittedName>
</protein>
<dbReference type="PANTHER" id="PTHR30328">
    <property type="entry name" value="TRANSCRIPTIONAL REPRESSOR"/>
    <property type="match status" value="1"/>
</dbReference>
<dbReference type="Gene3D" id="1.10.357.10">
    <property type="entry name" value="Tetracycline Repressor, domain 2"/>
    <property type="match status" value="1"/>
</dbReference>
<gene>
    <name evidence="4" type="ORF">GA842_03415</name>
</gene>
<dbReference type="InterPro" id="IPR009057">
    <property type="entry name" value="Homeodomain-like_sf"/>
</dbReference>
<feature type="domain" description="HTH tetR-type" evidence="3">
    <location>
        <begin position="12"/>
        <end position="72"/>
    </location>
</feature>
<dbReference type="Proteomes" id="UP001275867">
    <property type="component" value="Unassembled WGS sequence"/>
</dbReference>